<dbReference type="RefSeq" id="WP_073270442.1">
    <property type="nucleotide sequence ID" value="NZ_FQTU01000008.1"/>
</dbReference>
<dbReference type="OrthoDB" id="164654at2"/>
<organism evidence="2 3">
    <name type="scientific">Alkalibacter saccharofermentans DSM 14828</name>
    <dbReference type="NCBI Taxonomy" id="1120975"/>
    <lineage>
        <taxon>Bacteria</taxon>
        <taxon>Bacillati</taxon>
        <taxon>Bacillota</taxon>
        <taxon>Clostridia</taxon>
        <taxon>Eubacteriales</taxon>
        <taxon>Eubacteriaceae</taxon>
        <taxon>Alkalibacter</taxon>
    </lineage>
</organism>
<reference evidence="2 3" key="1">
    <citation type="submission" date="2016-11" db="EMBL/GenBank/DDBJ databases">
        <authorList>
            <person name="Jaros S."/>
            <person name="Januszkiewicz K."/>
            <person name="Wedrychowicz H."/>
        </authorList>
    </citation>
    <scope>NUCLEOTIDE SEQUENCE [LARGE SCALE GENOMIC DNA]</scope>
    <source>
        <strain evidence="2 3">DSM 14828</strain>
    </source>
</reference>
<feature type="domain" description="SGNH hydrolase-type esterase" evidence="1">
    <location>
        <begin position="5"/>
        <end position="192"/>
    </location>
</feature>
<dbReference type="CDD" id="cd01839">
    <property type="entry name" value="SGNH_arylesterase_like"/>
    <property type="match status" value="1"/>
</dbReference>
<dbReference type="InterPro" id="IPR051532">
    <property type="entry name" value="Ester_Hydrolysis_Enzymes"/>
</dbReference>
<keyword evidence="3" id="KW-1185">Reference proteome</keyword>
<dbReference type="Pfam" id="PF13472">
    <property type="entry name" value="Lipase_GDSL_2"/>
    <property type="match status" value="1"/>
</dbReference>
<evidence type="ECO:0000313" key="2">
    <source>
        <dbReference type="EMBL" id="SHE86494.1"/>
    </source>
</evidence>
<sequence length="207" mass="23279">MNILCYGDSNTWGFNAETGGRYPRDVRWTGILQELLGGKAFIIEEGLNGRTTVFDDVFQWSHTRNGKDYLPTCLMSHRPLDIVIMMLGTNDMKSCFNKSVWDIGRGMETLVDQIRGVMTEDCPDIIIASPPKLGKMSDYAPQFIGAQEKIKNLAAEYKKVAEAKKVGFINITDMLSAGDVDGIHIDEGGHRILAEKLYSYLENYRKD</sequence>
<accession>A0A1M4WZ55</accession>
<protein>
    <submittedName>
        <fullName evidence="2">Lysophospholipase L1</fullName>
    </submittedName>
</protein>
<dbReference type="AlphaFoldDB" id="A0A1M4WZ55"/>
<dbReference type="EMBL" id="FQTU01000008">
    <property type="protein sequence ID" value="SHE86494.1"/>
    <property type="molecule type" value="Genomic_DNA"/>
</dbReference>
<dbReference type="STRING" id="1120975.SAMN02746064_01366"/>
<name>A0A1M4WZ55_9FIRM</name>
<proteinExistence type="predicted"/>
<dbReference type="InterPro" id="IPR036514">
    <property type="entry name" value="SGNH_hydro_sf"/>
</dbReference>
<dbReference type="Proteomes" id="UP000184251">
    <property type="component" value="Unassembled WGS sequence"/>
</dbReference>
<evidence type="ECO:0000313" key="3">
    <source>
        <dbReference type="Proteomes" id="UP000184251"/>
    </source>
</evidence>
<dbReference type="PANTHER" id="PTHR30383">
    <property type="entry name" value="THIOESTERASE 1/PROTEASE 1/LYSOPHOSPHOLIPASE L1"/>
    <property type="match status" value="1"/>
</dbReference>
<dbReference type="InterPro" id="IPR013830">
    <property type="entry name" value="SGNH_hydro"/>
</dbReference>
<evidence type="ECO:0000259" key="1">
    <source>
        <dbReference type="Pfam" id="PF13472"/>
    </source>
</evidence>
<dbReference type="Gene3D" id="3.40.50.1110">
    <property type="entry name" value="SGNH hydrolase"/>
    <property type="match status" value="1"/>
</dbReference>
<dbReference type="PANTHER" id="PTHR30383:SF29">
    <property type="entry name" value="SGNH HYDROLASE-TYPE ESTERASE DOMAIN-CONTAINING PROTEIN"/>
    <property type="match status" value="1"/>
</dbReference>
<gene>
    <name evidence="2" type="ORF">SAMN02746064_01366</name>
</gene>
<dbReference type="SUPFAM" id="SSF52266">
    <property type="entry name" value="SGNH hydrolase"/>
    <property type="match status" value="1"/>
</dbReference>